<name>W0RIB7_9BACT</name>
<accession>W0RIB7</accession>
<evidence type="ECO:0000313" key="3">
    <source>
        <dbReference type="Proteomes" id="UP000019151"/>
    </source>
</evidence>
<dbReference type="KEGG" id="gba:J421_3297"/>
<dbReference type="EMBL" id="CP007128">
    <property type="protein sequence ID" value="AHG90834.1"/>
    <property type="molecule type" value="Genomic_DNA"/>
</dbReference>
<dbReference type="Proteomes" id="UP000019151">
    <property type="component" value="Chromosome"/>
</dbReference>
<feature type="compositionally biased region" description="Basic and acidic residues" evidence="1">
    <location>
        <begin position="56"/>
        <end position="68"/>
    </location>
</feature>
<evidence type="ECO:0000256" key="1">
    <source>
        <dbReference type="SAM" id="MobiDB-lite"/>
    </source>
</evidence>
<evidence type="ECO:0000313" key="2">
    <source>
        <dbReference type="EMBL" id="AHG90834.1"/>
    </source>
</evidence>
<keyword evidence="3" id="KW-1185">Reference proteome</keyword>
<dbReference type="STRING" id="861299.J421_3297"/>
<dbReference type="InParanoid" id="W0RIB7"/>
<reference evidence="2 3" key="1">
    <citation type="journal article" date="2014" name="Genome Announc.">
        <title>Genome Sequence and Methylome of Soil Bacterium Gemmatirosa kalamazoonensis KBS708T, a Member of the Rarely Cultivated Gemmatimonadetes Phylum.</title>
        <authorList>
            <person name="Debruyn J.M."/>
            <person name="Radosevich M."/>
            <person name="Wommack K.E."/>
            <person name="Polson S.W."/>
            <person name="Hauser L.J."/>
            <person name="Fawaz M.N."/>
            <person name="Korlach J."/>
            <person name="Tsai Y.C."/>
        </authorList>
    </citation>
    <scope>NUCLEOTIDE SEQUENCE [LARGE SCALE GENOMIC DNA]</scope>
    <source>
        <strain evidence="2 3">KBS708</strain>
    </source>
</reference>
<dbReference type="AlphaFoldDB" id="W0RIB7"/>
<feature type="region of interest" description="Disordered" evidence="1">
    <location>
        <begin position="1"/>
        <end position="75"/>
    </location>
</feature>
<sequence length="75" mass="7987">MLRKSTSPGESFDEVPDTPNGTPTVGDADDVEGTTYTVGKGTDDRAERSPAAADPFVDRDRTDYDPPPRRGTGSD</sequence>
<dbReference type="HOGENOM" id="CLU_2665868_0_0_0"/>
<proteinExistence type="predicted"/>
<protein>
    <submittedName>
        <fullName evidence="2">Uncharacterized protein</fullName>
    </submittedName>
</protein>
<dbReference type="RefSeq" id="WP_025412300.1">
    <property type="nucleotide sequence ID" value="NZ_CP007128.1"/>
</dbReference>
<gene>
    <name evidence="2" type="ORF">J421_3297</name>
</gene>
<organism evidence="2 3">
    <name type="scientific">Gemmatirosa kalamazoonensis</name>
    <dbReference type="NCBI Taxonomy" id="861299"/>
    <lineage>
        <taxon>Bacteria</taxon>
        <taxon>Pseudomonadati</taxon>
        <taxon>Gemmatimonadota</taxon>
        <taxon>Gemmatimonadia</taxon>
        <taxon>Gemmatimonadales</taxon>
        <taxon>Gemmatimonadaceae</taxon>
        <taxon>Gemmatirosa</taxon>
    </lineage>
</organism>